<comment type="caution">
    <text evidence="15">Lacks conserved residue(s) required for the propagation of feature annotation.</text>
</comment>
<evidence type="ECO:0000256" key="12">
    <source>
        <dbReference type="ARBA" id="ARBA00023065"/>
    </source>
</evidence>
<evidence type="ECO:0000256" key="13">
    <source>
        <dbReference type="ARBA" id="ARBA00023136"/>
    </source>
</evidence>
<dbReference type="EMBL" id="VFQX01000043">
    <property type="protein sequence ID" value="KAF0975792.1"/>
    <property type="molecule type" value="Genomic_DNA"/>
</dbReference>
<feature type="transmembrane region" description="Helical" evidence="15">
    <location>
        <begin position="320"/>
        <end position="341"/>
    </location>
</feature>
<dbReference type="SFLD" id="SFLDG00002">
    <property type="entry name" value="C1.7:_P-type_atpase_like"/>
    <property type="match status" value="1"/>
</dbReference>
<dbReference type="FunFam" id="3.40.50.1000:FF:000083">
    <property type="entry name" value="Sodium/potassium-transporting ATPase subunit alpha"/>
    <property type="match status" value="1"/>
</dbReference>
<dbReference type="VEuPathDB" id="AmoebaDB:NfTy_051790"/>
<proteinExistence type="inferred from homology"/>
<dbReference type="VEuPathDB" id="AmoebaDB:NF0059090"/>
<evidence type="ECO:0000256" key="7">
    <source>
        <dbReference type="ARBA" id="ARBA00022837"/>
    </source>
</evidence>
<evidence type="ECO:0000259" key="16">
    <source>
        <dbReference type="SMART" id="SM00831"/>
    </source>
</evidence>
<keyword evidence="7 15" id="KW-0106">Calcium</keyword>
<comment type="subcellular location">
    <subcellularLocation>
        <location evidence="1 15">Membrane</location>
        <topology evidence="1 15">Multi-pass membrane protein</topology>
    </subcellularLocation>
</comment>
<name>A0A6A5BLR0_NAEFO</name>
<dbReference type="GO" id="GO:0005388">
    <property type="term" value="F:P-type calcium transporter activity"/>
    <property type="evidence" value="ECO:0007669"/>
    <property type="project" value="UniProtKB-EC"/>
</dbReference>
<dbReference type="Pfam" id="PF13246">
    <property type="entry name" value="Cation_ATPase"/>
    <property type="match status" value="1"/>
</dbReference>
<feature type="domain" description="Cation-transporting P-type ATPase N-terminal" evidence="16">
    <location>
        <begin position="18"/>
        <end position="93"/>
    </location>
</feature>
<organism evidence="17 18">
    <name type="scientific">Naegleria fowleri</name>
    <name type="common">Brain eating amoeba</name>
    <dbReference type="NCBI Taxonomy" id="5763"/>
    <lineage>
        <taxon>Eukaryota</taxon>
        <taxon>Discoba</taxon>
        <taxon>Heterolobosea</taxon>
        <taxon>Tetramitia</taxon>
        <taxon>Eutetramitia</taxon>
        <taxon>Vahlkampfiidae</taxon>
        <taxon>Naegleria</taxon>
    </lineage>
</organism>
<dbReference type="NCBIfam" id="TIGR01116">
    <property type="entry name" value="ATPase-IIA1_Ca"/>
    <property type="match status" value="1"/>
</dbReference>
<feature type="transmembrane region" description="Helical" evidence="15">
    <location>
        <begin position="955"/>
        <end position="974"/>
    </location>
</feature>
<dbReference type="InterPro" id="IPR018303">
    <property type="entry name" value="ATPase_P-typ_P_site"/>
</dbReference>
<evidence type="ECO:0000256" key="8">
    <source>
        <dbReference type="ARBA" id="ARBA00022840"/>
    </source>
</evidence>
<comment type="similarity">
    <text evidence="14 15">Belongs to the cation transport ATPase (P-type) (TC 3.A.3) family.</text>
</comment>
<keyword evidence="2 15" id="KW-0813">Transport</keyword>
<feature type="transmembrane region" description="Helical" evidence="15">
    <location>
        <begin position="76"/>
        <end position="94"/>
    </location>
</feature>
<keyword evidence="4 15" id="KW-0109">Calcium transport</keyword>
<dbReference type="GO" id="GO:0016887">
    <property type="term" value="F:ATP hydrolysis activity"/>
    <property type="evidence" value="ECO:0007669"/>
    <property type="project" value="InterPro"/>
</dbReference>
<evidence type="ECO:0000256" key="15">
    <source>
        <dbReference type="RuleBase" id="RU361146"/>
    </source>
</evidence>
<dbReference type="InterPro" id="IPR023299">
    <property type="entry name" value="ATPase_P-typ_cyto_dom_N"/>
</dbReference>
<dbReference type="InterPro" id="IPR008250">
    <property type="entry name" value="ATPase_P-typ_transduc_dom_A_sf"/>
</dbReference>
<comment type="caution">
    <text evidence="17">The sequence shown here is derived from an EMBL/GenBank/DDBJ whole genome shotgun (WGS) entry which is preliminary data.</text>
</comment>
<dbReference type="OMA" id="PLWNNMM"/>
<dbReference type="PRINTS" id="PR00119">
    <property type="entry name" value="CATATPASE"/>
</dbReference>
<dbReference type="RefSeq" id="XP_044560505.1">
    <property type="nucleotide sequence ID" value="XM_044708609.1"/>
</dbReference>
<dbReference type="InterPro" id="IPR044492">
    <property type="entry name" value="P_typ_ATPase_HD_dom"/>
</dbReference>
<keyword evidence="13 15" id="KW-0472">Membrane</keyword>
<dbReference type="Gene3D" id="1.20.1110.10">
    <property type="entry name" value="Calcium-transporting ATPase, transmembrane domain"/>
    <property type="match status" value="1"/>
</dbReference>
<dbReference type="FunFam" id="1.20.1110.10:FF:000065">
    <property type="entry name" value="Sarcoplasmic/endoplasmic reticulum calcium ATPase 1"/>
    <property type="match status" value="1"/>
</dbReference>
<protein>
    <recommendedName>
        <fullName evidence="15">Calcium-transporting ATPase</fullName>
        <ecNumber evidence="15">7.2.2.10</ecNumber>
    </recommendedName>
</protein>
<dbReference type="SUPFAM" id="SSF81653">
    <property type="entry name" value="Calcium ATPase, transduction domain A"/>
    <property type="match status" value="1"/>
</dbReference>
<evidence type="ECO:0000313" key="18">
    <source>
        <dbReference type="Proteomes" id="UP000444721"/>
    </source>
</evidence>
<evidence type="ECO:0000313" key="17">
    <source>
        <dbReference type="EMBL" id="KAF0975792.1"/>
    </source>
</evidence>
<dbReference type="InterPro" id="IPR036412">
    <property type="entry name" value="HAD-like_sf"/>
</dbReference>
<keyword evidence="9" id="KW-0460">Magnesium</keyword>
<dbReference type="PROSITE" id="PS00154">
    <property type="entry name" value="ATPASE_E1_E2"/>
    <property type="match status" value="1"/>
</dbReference>
<evidence type="ECO:0000256" key="6">
    <source>
        <dbReference type="ARBA" id="ARBA00022741"/>
    </source>
</evidence>
<dbReference type="Pfam" id="PF00690">
    <property type="entry name" value="Cation_ATPase_N"/>
    <property type="match status" value="1"/>
</dbReference>
<keyword evidence="18" id="KW-1185">Reference proteome</keyword>
<dbReference type="Gene3D" id="2.70.150.10">
    <property type="entry name" value="Calcium-transporting ATPase, cytoplasmic transduction domain A"/>
    <property type="match status" value="1"/>
</dbReference>
<reference evidence="17 18" key="1">
    <citation type="journal article" date="2019" name="Sci. Rep.">
        <title>Nanopore sequencing improves the draft genome of the human pathogenic amoeba Naegleria fowleri.</title>
        <authorList>
            <person name="Liechti N."/>
            <person name="Schurch N."/>
            <person name="Bruggmann R."/>
            <person name="Wittwer M."/>
        </authorList>
    </citation>
    <scope>NUCLEOTIDE SEQUENCE [LARGE SCALE GENOMIC DNA]</scope>
    <source>
        <strain evidence="17 18">ATCC 30894</strain>
    </source>
</reference>
<evidence type="ECO:0000256" key="2">
    <source>
        <dbReference type="ARBA" id="ARBA00022448"/>
    </source>
</evidence>
<dbReference type="InterPro" id="IPR005782">
    <property type="entry name" value="P-type_ATPase_IIA"/>
</dbReference>
<keyword evidence="3" id="KW-0597">Phosphoprotein</keyword>
<feature type="transmembrane region" description="Helical" evidence="15">
    <location>
        <begin position="100"/>
        <end position="119"/>
    </location>
</feature>
<evidence type="ECO:0000256" key="1">
    <source>
        <dbReference type="ARBA" id="ARBA00004141"/>
    </source>
</evidence>
<dbReference type="InterPro" id="IPR023298">
    <property type="entry name" value="ATPase_P-typ_TM_dom_sf"/>
</dbReference>
<evidence type="ECO:0000256" key="4">
    <source>
        <dbReference type="ARBA" id="ARBA00022568"/>
    </source>
</evidence>
<dbReference type="Pfam" id="PF00122">
    <property type="entry name" value="E1-E2_ATPase"/>
    <property type="match status" value="1"/>
</dbReference>
<dbReference type="SUPFAM" id="SSF56784">
    <property type="entry name" value="HAD-like"/>
    <property type="match status" value="1"/>
</dbReference>
<evidence type="ECO:0000256" key="9">
    <source>
        <dbReference type="ARBA" id="ARBA00022842"/>
    </source>
</evidence>
<dbReference type="SUPFAM" id="SSF81660">
    <property type="entry name" value="Metal cation-transporting ATPase, ATP-binding domain N"/>
    <property type="match status" value="1"/>
</dbReference>
<dbReference type="GO" id="GO:0016020">
    <property type="term" value="C:membrane"/>
    <property type="evidence" value="ECO:0007669"/>
    <property type="project" value="UniProtKB-SubCell"/>
</dbReference>
<dbReference type="SMART" id="SM00831">
    <property type="entry name" value="Cation_ATPase_N"/>
    <property type="match status" value="1"/>
</dbReference>
<dbReference type="Gene3D" id="3.40.50.1000">
    <property type="entry name" value="HAD superfamily/HAD-like"/>
    <property type="match status" value="1"/>
</dbReference>
<evidence type="ECO:0000256" key="10">
    <source>
        <dbReference type="ARBA" id="ARBA00022967"/>
    </source>
</evidence>
<dbReference type="AlphaFoldDB" id="A0A6A5BLR0"/>
<dbReference type="PANTHER" id="PTHR42861">
    <property type="entry name" value="CALCIUM-TRANSPORTING ATPASE"/>
    <property type="match status" value="1"/>
</dbReference>
<dbReference type="OrthoDB" id="3352408at2759"/>
<dbReference type="Gene3D" id="3.40.1110.10">
    <property type="entry name" value="Calcium-transporting ATPase, cytoplasmic domain N"/>
    <property type="match status" value="1"/>
</dbReference>
<dbReference type="SFLD" id="SFLDS00003">
    <property type="entry name" value="Haloacid_Dehalogenase"/>
    <property type="match status" value="1"/>
</dbReference>
<feature type="transmembrane region" description="Helical" evidence="15">
    <location>
        <begin position="861"/>
        <end position="881"/>
    </location>
</feature>
<dbReference type="InterPro" id="IPR059000">
    <property type="entry name" value="ATPase_P-type_domA"/>
</dbReference>
<dbReference type="EC" id="7.2.2.10" evidence="15"/>
<gene>
    <name evidence="17" type="ORF">FDP41_005119</name>
</gene>
<dbReference type="SUPFAM" id="SSF81665">
    <property type="entry name" value="Calcium ATPase, transmembrane domain M"/>
    <property type="match status" value="1"/>
</dbReference>
<keyword evidence="6 15" id="KW-0547">Nucleotide-binding</keyword>
<keyword evidence="12 15" id="KW-0406">Ion transport</keyword>
<dbReference type="InterPro" id="IPR001757">
    <property type="entry name" value="P_typ_ATPase"/>
</dbReference>
<keyword evidence="5 15" id="KW-0812">Transmembrane</keyword>
<evidence type="ECO:0000256" key="14">
    <source>
        <dbReference type="ARBA" id="ARBA00038148"/>
    </source>
</evidence>
<sequence>MASLSSTTNNNKTSSTPFHHTLTTDQVLSFFGVESIRTGLTEKQCETNLKLYGRNELPAEEGTPLWKLVLKQFDDVLVKILLGSALISFVFACFEEEITLGTFIEPFVIVIVLAVNAYIGVKQESSAEKAIEALKQYEANRAIVIRDGNVKEIDAAELVPGDLIKINVGNTVPADARLIHLDSTTLKVDQSALTGESVSVMKDPEPIKQEKIELQGKTNMVFSGTLVVYGKGLAIVTHTGINTEIGKISTKLSNQKKNKEEEEENSEKTPLQKNLDQFGHQLTIGVGIICVIVFCMNIPHFNDPMFGGSWIRGAIYYLKYSIALAVAAIPEGLPTVIVMTFSIGAQRMAKRNAIVRSLPAVETLGACSVICSDKTGTLTTNKMSVCRVVTVENIEGDHDVQWNEYTVENSQFQPSGRILLNDSIPITQPYESKSLIETAKICSLCNDAALIYNAEKKDVEVSGEPTEAALLVLSEKIKAPKEFGISESSDLSIRLNQYSKYWREKYTKEFTLEFTRSRKSMSVYVKEGILFCKGAFENVIARCDRVLANSTGKIIPLTESMKTKLMNHIRENFSDKLALRCLATAFVEKKLTKQDISDPETFDKIEMNMVLTSVCGLIDPARPEVKGAIETCRNAGIRVIVITGDNKNTAEAICKGIGLFNDISDSSQSLTEQNLSFTGKEFEEMSLDRKRQVIQSVRLFSRVEPQHKLDVVRLIQEQGLVVAMTGDGVNDAVALKHSNIGIAMGSGTQVARSSGKMILQDDNFCSIVAAIEEGRVIFNNTKQFIRYLISSNIGEVISIFFASLIGIPEHLNTIQLLFCNLVTDGLPANSIGLNPGSPNIMKEKPRNPNEPLVNAWQFARYLIVGTYIGVSTVLGYIYYFVYFHEGPQISYHDLVNFGKCDPMSSAVNCSLFDRENLARPSTISLSILVFIEMLNALCSISEYDSIFVNPPTRNIYLIFSVVLSMVIHCLILYVPGLNVLFNVYPISWHEWQIVIAASLPVLLVDEALKFIGRNFIEKKNEVERLSSKKLE</sequence>
<dbReference type="SFLD" id="SFLDF00027">
    <property type="entry name" value="p-type_atpase"/>
    <property type="match status" value="1"/>
</dbReference>
<accession>A0A6A5BLR0</accession>
<evidence type="ECO:0000256" key="5">
    <source>
        <dbReference type="ARBA" id="ARBA00022692"/>
    </source>
</evidence>
<dbReference type="FunFam" id="1.20.1110.10:FF:000037">
    <property type="entry name" value="Calcium-transporting ATPase, putative"/>
    <property type="match status" value="1"/>
</dbReference>
<dbReference type="InterPro" id="IPR004014">
    <property type="entry name" value="ATPase_P-typ_cation-transptr_N"/>
</dbReference>
<feature type="transmembrane region" description="Helical" evidence="15">
    <location>
        <begin position="282"/>
        <end position="300"/>
    </location>
</feature>
<dbReference type="VEuPathDB" id="AmoebaDB:FDP41_005119"/>
<dbReference type="NCBIfam" id="TIGR01494">
    <property type="entry name" value="ATPase_P-type"/>
    <property type="match status" value="3"/>
</dbReference>
<dbReference type="FunFam" id="3.40.1110.10:FF:000003">
    <property type="entry name" value="Calcium-transporting ATPase"/>
    <property type="match status" value="1"/>
</dbReference>
<keyword evidence="10" id="KW-1278">Translocase</keyword>
<evidence type="ECO:0000256" key="3">
    <source>
        <dbReference type="ARBA" id="ARBA00022553"/>
    </source>
</evidence>
<comment type="catalytic activity">
    <reaction evidence="15">
        <text>Ca(2+)(in) + ATP + H2O = Ca(2+)(out) + ADP + phosphate + H(+)</text>
        <dbReference type="Rhea" id="RHEA:18105"/>
        <dbReference type="ChEBI" id="CHEBI:15377"/>
        <dbReference type="ChEBI" id="CHEBI:15378"/>
        <dbReference type="ChEBI" id="CHEBI:29108"/>
        <dbReference type="ChEBI" id="CHEBI:30616"/>
        <dbReference type="ChEBI" id="CHEBI:43474"/>
        <dbReference type="ChEBI" id="CHEBI:456216"/>
        <dbReference type="EC" id="7.2.2.10"/>
    </reaction>
</comment>
<dbReference type="InterPro" id="IPR006068">
    <property type="entry name" value="ATPase_P-typ_cation-transptr_C"/>
</dbReference>
<dbReference type="GeneID" id="68112337"/>
<keyword evidence="11 15" id="KW-1133">Transmembrane helix</keyword>
<dbReference type="FunFam" id="2.70.150.10:FF:000014">
    <property type="entry name" value="Calcium-transporting ATPase, putative"/>
    <property type="match status" value="1"/>
</dbReference>
<dbReference type="GO" id="GO:0005524">
    <property type="term" value="F:ATP binding"/>
    <property type="evidence" value="ECO:0007669"/>
    <property type="project" value="UniProtKB-KW"/>
</dbReference>
<dbReference type="Proteomes" id="UP000444721">
    <property type="component" value="Unassembled WGS sequence"/>
</dbReference>
<keyword evidence="8 15" id="KW-0067">ATP-binding</keyword>
<comment type="function">
    <text evidence="15">Catalyzes the hydrolysis of ATP coupled with the transport of calcium.</text>
</comment>
<dbReference type="InterPro" id="IPR023214">
    <property type="entry name" value="HAD_sf"/>
</dbReference>
<evidence type="ECO:0000256" key="11">
    <source>
        <dbReference type="ARBA" id="ARBA00022989"/>
    </source>
</evidence>
<dbReference type="Pfam" id="PF00689">
    <property type="entry name" value="Cation_ATPase_C"/>
    <property type="match status" value="1"/>
</dbReference>